<name>I1BYZ0_RHIO9</name>
<dbReference type="GeneID" id="93613096"/>
<dbReference type="OrthoDB" id="441210at2759"/>
<dbReference type="STRING" id="246409.I1BYZ0"/>
<dbReference type="VEuPathDB" id="FungiDB:RO3G_06125"/>
<reference evidence="1 2" key="1">
    <citation type="journal article" date="2009" name="PLoS Genet.">
        <title>Genomic analysis of the basal lineage fungus Rhizopus oryzae reveals a whole-genome duplication.</title>
        <authorList>
            <person name="Ma L.-J."/>
            <person name="Ibrahim A.S."/>
            <person name="Skory C."/>
            <person name="Grabherr M.G."/>
            <person name="Burger G."/>
            <person name="Butler M."/>
            <person name="Elias M."/>
            <person name="Idnurm A."/>
            <person name="Lang B.F."/>
            <person name="Sone T."/>
            <person name="Abe A."/>
            <person name="Calvo S.E."/>
            <person name="Corrochano L.M."/>
            <person name="Engels R."/>
            <person name="Fu J."/>
            <person name="Hansberg W."/>
            <person name="Kim J.-M."/>
            <person name="Kodira C.D."/>
            <person name="Koehrsen M.J."/>
            <person name="Liu B."/>
            <person name="Miranda-Saavedra D."/>
            <person name="O'Leary S."/>
            <person name="Ortiz-Castellanos L."/>
            <person name="Poulter R."/>
            <person name="Rodriguez-Romero J."/>
            <person name="Ruiz-Herrera J."/>
            <person name="Shen Y.-Q."/>
            <person name="Zeng Q."/>
            <person name="Galagan J."/>
            <person name="Birren B.W."/>
            <person name="Cuomo C.A."/>
            <person name="Wickes B.L."/>
        </authorList>
    </citation>
    <scope>NUCLEOTIDE SEQUENCE [LARGE SCALE GENOMIC DNA]</scope>
    <source>
        <strain evidence="2">RA 99-880 / ATCC MYA-4621 / FGSC 9543 / NRRL 43880</strain>
    </source>
</reference>
<dbReference type="AlphaFoldDB" id="I1BYZ0"/>
<evidence type="ECO:0000313" key="2">
    <source>
        <dbReference type="Proteomes" id="UP000009138"/>
    </source>
</evidence>
<dbReference type="EMBL" id="CH476735">
    <property type="protein sequence ID" value="EIE81420.1"/>
    <property type="molecule type" value="Genomic_DNA"/>
</dbReference>
<proteinExistence type="predicted"/>
<accession>I1BYZ0</accession>
<protein>
    <submittedName>
        <fullName evidence="1">Uncharacterized protein</fullName>
    </submittedName>
</protein>
<gene>
    <name evidence="1" type="ORF">RO3G_06125</name>
</gene>
<evidence type="ECO:0000313" key="1">
    <source>
        <dbReference type="EMBL" id="EIE81420.1"/>
    </source>
</evidence>
<dbReference type="RefSeq" id="XP_067516816.1">
    <property type="nucleotide sequence ID" value="XM_067660715.1"/>
</dbReference>
<organism evidence="1 2">
    <name type="scientific">Rhizopus delemar (strain RA 99-880 / ATCC MYA-4621 / FGSC 9543 / NRRL 43880)</name>
    <name type="common">Mucormycosis agent</name>
    <name type="synonym">Rhizopus arrhizus var. delemar</name>
    <dbReference type="NCBI Taxonomy" id="246409"/>
    <lineage>
        <taxon>Eukaryota</taxon>
        <taxon>Fungi</taxon>
        <taxon>Fungi incertae sedis</taxon>
        <taxon>Mucoromycota</taxon>
        <taxon>Mucoromycotina</taxon>
        <taxon>Mucoromycetes</taxon>
        <taxon>Mucorales</taxon>
        <taxon>Mucorineae</taxon>
        <taxon>Rhizopodaceae</taxon>
        <taxon>Rhizopus</taxon>
    </lineage>
</organism>
<dbReference type="InParanoid" id="I1BYZ0"/>
<dbReference type="Proteomes" id="UP000009138">
    <property type="component" value="Unassembled WGS sequence"/>
</dbReference>
<sequence>MAESDIHCNVLQCRRPLSTESQACVTSCSRTIKEIQWRHRFVTVKSNRAIQIFCAGWLKTRSYT</sequence>
<keyword evidence="2" id="KW-1185">Reference proteome</keyword>